<evidence type="ECO:0000259" key="3">
    <source>
        <dbReference type="Pfam" id="PF14303"/>
    </source>
</evidence>
<keyword evidence="1" id="KW-0175">Coiled coil</keyword>
<feature type="domain" description="No apical meristem-associated C-terminal" evidence="3">
    <location>
        <begin position="1"/>
        <end position="118"/>
    </location>
</feature>
<proteinExistence type="predicted"/>
<dbReference type="Pfam" id="PF14303">
    <property type="entry name" value="NAM-associated"/>
    <property type="match status" value="1"/>
</dbReference>
<feature type="coiled-coil region" evidence="1">
    <location>
        <begin position="103"/>
        <end position="140"/>
    </location>
</feature>
<dbReference type="AlphaFoldDB" id="A0A1E5UW44"/>
<feature type="non-terminal residue" evidence="4">
    <location>
        <position position="1"/>
    </location>
</feature>
<keyword evidence="5" id="KW-1185">Reference proteome</keyword>
<name>A0A1E5UW44_9POAL</name>
<gene>
    <name evidence="4" type="ORF">BAE44_0021880</name>
</gene>
<dbReference type="InterPro" id="IPR029466">
    <property type="entry name" value="NAM-associated_C"/>
</dbReference>
<feature type="region of interest" description="Disordered" evidence="2">
    <location>
        <begin position="28"/>
        <end position="82"/>
    </location>
</feature>
<dbReference type="Proteomes" id="UP000095767">
    <property type="component" value="Unassembled WGS sequence"/>
</dbReference>
<reference evidence="4 5" key="1">
    <citation type="submission" date="2016-09" db="EMBL/GenBank/DDBJ databases">
        <title>The draft genome of Dichanthelium oligosanthes: A C3 panicoid grass species.</title>
        <authorList>
            <person name="Studer A.J."/>
            <person name="Schnable J.C."/>
            <person name="Brutnell T.P."/>
        </authorList>
    </citation>
    <scope>NUCLEOTIDE SEQUENCE [LARGE SCALE GENOMIC DNA]</scope>
    <source>
        <strain evidence="5">cv. Kellogg 1175</strain>
        <tissue evidence="4">Leaf</tissue>
    </source>
</reference>
<sequence length="148" mass="16818">LMHCWNILKDEPKWMDLKRKIDKIADNAGEVPVPHGSNTVDLDPGEASPGSSTEKCPMGRDAAKAARKKAASTSASSSEYASKMQVLSIQKMSFFKETEEDRKSSLEEMLNLEKVKVEEAREHRRTLVQLERERLDMDKKRLVMKAQK</sequence>
<organism evidence="4 5">
    <name type="scientific">Dichanthelium oligosanthes</name>
    <dbReference type="NCBI Taxonomy" id="888268"/>
    <lineage>
        <taxon>Eukaryota</taxon>
        <taxon>Viridiplantae</taxon>
        <taxon>Streptophyta</taxon>
        <taxon>Embryophyta</taxon>
        <taxon>Tracheophyta</taxon>
        <taxon>Spermatophyta</taxon>
        <taxon>Magnoliopsida</taxon>
        <taxon>Liliopsida</taxon>
        <taxon>Poales</taxon>
        <taxon>Poaceae</taxon>
        <taxon>PACMAD clade</taxon>
        <taxon>Panicoideae</taxon>
        <taxon>Panicodae</taxon>
        <taxon>Paniceae</taxon>
        <taxon>Dichantheliinae</taxon>
        <taxon>Dichanthelium</taxon>
    </lineage>
</organism>
<dbReference type="EMBL" id="LWDX02061024">
    <property type="protein sequence ID" value="OEL17101.1"/>
    <property type="molecule type" value="Genomic_DNA"/>
</dbReference>
<accession>A0A1E5UW44</accession>
<protein>
    <recommendedName>
        <fullName evidence="3">No apical meristem-associated C-terminal domain-containing protein</fullName>
    </recommendedName>
</protein>
<dbReference type="OrthoDB" id="687040at2759"/>
<evidence type="ECO:0000256" key="1">
    <source>
        <dbReference type="SAM" id="Coils"/>
    </source>
</evidence>
<evidence type="ECO:0000256" key="2">
    <source>
        <dbReference type="SAM" id="MobiDB-lite"/>
    </source>
</evidence>
<comment type="caution">
    <text evidence="4">The sequence shown here is derived from an EMBL/GenBank/DDBJ whole genome shotgun (WGS) entry which is preliminary data.</text>
</comment>
<evidence type="ECO:0000313" key="4">
    <source>
        <dbReference type="EMBL" id="OEL17101.1"/>
    </source>
</evidence>
<evidence type="ECO:0000313" key="5">
    <source>
        <dbReference type="Proteomes" id="UP000095767"/>
    </source>
</evidence>
<feature type="compositionally biased region" description="Low complexity" evidence="2">
    <location>
        <begin position="71"/>
        <end position="82"/>
    </location>
</feature>